<sequence length="406" mass="45524">MQFEIEKRLKGSLKGAIWQELFTNSLHFPLANIILELLLESPGEYLSGPDFYVITLASLIQAFFLGRWRYHGKPNRLIGNVLGPAIYSIVEMLIEGADFFASPNHIAYWIFSLLIGGLQELEAHLPGRWAELVTVLEHLVRTCILLVMYAIFETLTAENRSFSYFWTDNSHVFIAIVIILLGFIVGFAHVTSARYLALLQSTAKQLRMYSEWLLGKNLLSAAIQDADALSLQRIARTVLFMDIRGFTAWSERTSPERVVAMLNRYFETAETLWKDSSVIKVKHTGDEIMAVFPTAADAVKTAFRFQQTIGVLLQEYELSAGIGLHAGDLVEGLIGSQQVKAYDIIGDTVNTAKRICDQAKGREILISESVYHAIEADCSIEVVESKSITMKGKSAPLPVFVIRRRV</sequence>
<feature type="domain" description="Guanylate cyclase" evidence="2">
    <location>
        <begin position="237"/>
        <end position="356"/>
    </location>
</feature>
<gene>
    <name evidence="3" type="ORF">U14_01626</name>
</gene>
<keyword evidence="1" id="KW-0472">Membrane</keyword>
<dbReference type="AlphaFoldDB" id="A0A0S6VSI1"/>
<feature type="transmembrane region" description="Helical" evidence="1">
    <location>
        <begin position="172"/>
        <end position="197"/>
    </location>
</feature>
<keyword evidence="1" id="KW-1133">Transmembrane helix</keyword>
<proteinExistence type="predicted"/>
<dbReference type="InterPro" id="IPR029787">
    <property type="entry name" value="Nucleotide_cyclase"/>
</dbReference>
<evidence type="ECO:0000313" key="4">
    <source>
        <dbReference type="Proteomes" id="UP000030700"/>
    </source>
</evidence>
<dbReference type="GO" id="GO:0006171">
    <property type="term" value="P:cAMP biosynthetic process"/>
    <property type="evidence" value="ECO:0007669"/>
    <property type="project" value="TreeGrafter"/>
</dbReference>
<dbReference type="Gene3D" id="3.30.70.1230">
    <property type="entry name" value="Nucleotide cyclase"/>
    <property type="match status" value="1"/>
</dbReference>
<accession>A0A0S6VSI1</accession>
<evidence type="ECO:0000256" key="1">
    <source>
        <dbReference type="SAM" id="Phobius"/>
    </source>
</evidence>
<reference evidence="3" key="1">
    <citation type="journal article" date="2015" name="PeerJ">
        <title>First genomic representation of candidate bacterial phylum KSB3 points to enhanced environmental sensing as a trigger of wastewater bulking.</title>
        <authorList>
            <person name="Sekiguchi Y."/>
            <person name="Ohashi A."/>
            <person name="Parks D.H."/>
            <person name="Yamauchi T."/>
            <person name="Tyson G.W."/>
            <person name="Hugenholtz P."/>
        </authorList>
    </citation>
    <scope>NUCLEOTIDE SEQUENCE [LARGE SCALE GENOMIC DNA]</scope>
</reference>
<name>A0A0S6VSI1_9BACT</name>
<organism evidence="3">
    <name type="scientific">Candidatus Moduliflexus flocculans</name>
    <dbReference type="NCBI Taxonomy" id="1499966"/>
    <lineage>
        <taxon>Bacteria</taxon>
        <taxon>Candidatus Moduliflexota</taxon>
        <taxon>Candidatus Moduliflexia</taxon>
        <taxon>Candidatus Moduliflexales</taxon>
        <taxon>Candidatus Moduliflexaceae</taxon>
    </lineage>
</organism>
<dbReference type="STRING" id="1499966.U14_01626"/>
<dbReference type="CDD" id="cd07302">
    <property type="entry name" value="CHD"/>
    <property type="match status" value="1"/>
</dbReference>
<dbReference type="GO" id="GO:0035556">
    <property type="term" value="P:intracellular signal transduction"/>
    <property type="evidence" value="ECO:0007669"/>
    <property type="project" value="InterPro"/>
</dbReference>
<keyword evidence="1" id="KW-0812">Transmembrane</keyword>
<evidence type="ECO:0000313" key="3">
    <source>
        <dbReference type="EMBL" id="GAK50395.1"/>
    </source>
</evidence>
<dbReference type="EMBL" id="DF820456">
    <property type="protein sequence ID" value="GAK50395.1"/>
    <property type="molecule type" value="Genomic_DNA"/>
</dbReference>
<dbReference type="GO" id="GO:0004016">
    <property type="term" value="F:adenylate cyclase activity"/>
    <property type="evidence" value="ECO:0007669"/>
    <property type="project" value="UniProtKB-ARBA"/>
</dbReference>
<dbReference type="PROSITE" id="PS50125">
    <property type="entry name" value="GUANYLATE_CYCLASE_2"/>
    <property type="match status" value="1"/>
</dbReference>
<dbReference type="PANTHER" id="PTHR43081">
    <property type="entry name" value="ADENYLATE CYCLASE, TERMINAL-DIFFERENTIATION SPECIFIC-RELATED"/>
    <property type="match status" value="1"/>
</dbReference>
<protein>
    <submittedName>
        <fullName evidence="3">Adenylyl cyclase class-3/4/guanylyl cyclase</fullName>
    </submittedName>
</protein>
<dbReference type="SUPFAM" id="SSF55073">
    <property type="entry name" value="Nucleotide cyclase"/>
    <property type="match status" value="1"/>
</dbReference>
<dbReference type="Proteomes" id="UP000030700">
    <property type="component" value="Unassembled WGS sequence"/>
</dbReference>
<dbReference type="HOGENOM" id="CLU_717360_0_0_0"/>
<keyword evidence="4" id="KW-1185">Reference proteome</keyword>
<evidence type="ECO:0000259" key="2">
    <source>
        <dbReference type="PROSITE" id="PS50125"/>
    </source>
</evidence>
<dbReference type="InterPro" id="IPR050697">
    <property type="entry name" value="Adenylyl/Guanylyl_Cyclase_3/4"/>
</dbReference>
<dbReference type="InterPro" id="IPR001054">
    <property type="entry name" value="A/G_cyclase"/>
</dbReference>
<dbReference type="PANTHER" id="PTHR43081:SF1">
    <property type="entry name" value="ADENYLATE CYCLASE, TERMINAL-DIFFERENTIATION SPECIFIC"/>
    <property type="match status" value="1"/>
</dbReference>
<dbReference type="SMART" id="SM00044">
    <property type="entry name" value="CYCc"/>
    <property type="match status" value="1"/>
</dbReference>
<dbReference type="Pfam" id="PF00211">
    <property type="entry name" value="Guanylate_cyc"/>
    <property type="match status" value="1"/>
</dbReference>